<dbReference type="OrthoDB" id="5836119at2759"/>
<evidence type="ECO:0008006" key="8">
    <source>
        <dbReference type="Google" id="ProtNLM"/>
    </source>
</evidence>
<dbReference type="VEuPathDB" id="FungiDB:A1Q1_05234"/>
<dbReference type="EMBL" id="ALBS01000002">
    <property type="protein sequence ID" value="EJT53271.1"/>
    <property type="molecule type" value="Genomic_DNA"/>
</dbReference>
<sequence>MPGQRLRPTKPTRPRASLVAAAAASESPSTSAPAAGQQPLFLDPDADDEADEKHDAMEDTKEDTREPAPAATPAPALTQAQAPTQPTASASSSQVQGARTEPVKMKFKPKMPIRRAVQEDVKTDVATSSRGRGGIRGRGRGGMRGGRGGSAAVSTIAAGPFGGNRPTSRRVVAPPPPSRGMETVAVEVYSDNEDGSRPGVIDIDAVSGLSESAPTSVYRARDLDGGKAAAKAKEKEKIKAQKERKRRQKLVRAAVAGDVPGDVFVKAEPVSPSRPGAPLPTTADDDMNMEREGDSMIPADQTQDRDEAGRRVRALTSVTDISTVSGTPDVNEAQRVDLSESEDEEFEEDLGGDFILVPGGEHPEDKLFTFQFPHMFPKFKPPPEPVVDVDGAAEGAAGAGGAAAGATGAGAEAEKKEEKPKLAAAAAGRKKPTPPPTGRIGSLVVLKSGKVKMVMGSGDSAVVMDVSPGVSPSFLQTLVHVDQKSKTLAVAGEVHKSYVVTPDVDRLLDELFINGGETPGDREKRALRQVKMERGVKMELD</sequence>
<protein>
    <recommendedName>
        <fullName evidence="8">DNA-directed RNA polymerase III subunit RPC4</fullName>
    </recommendedName>
</protein>
<dbReference type="KEGG" id="tasa:A1Q1_05234"/>
<feature type="compositionally biased region" description="Low complexity" evidence="5">
    <location>
        <begin position="67"/>
        <end position="94"/>
    </location>
</feature>
<organism evidence="6 7">
    <name type="scientific">Trichosporon asahii var. asahii (strain ATCC 90039 / CBS 2479 / JCM 2466 / KCTC 7840 / NBRC 103889/ NCYC 2677 / UAMH 7654)</name>
    <name type="common">Yeast</name>
    <dbReference type="NCBI Taxonomy" id="1186058"/>
    <lineage>
        <taxon>Eukaryota</taxon>
        <taxon>Fungi</taxon>
        <taxon>Dikarya</taxon>
        <taxon>Basidiomycota</taxon>
        <taxon>Agaricomycotina</taxon>
        <taxon>Tremellomycetes</taxon>
        <taxon>Trichosporonales</taxon>
        <taxon>Trichosporonaceae</taxon>
        <taxon>Trichosporon</taxon>
    </lineage>
</organism>
<dbReference type="HOGENOM" id="CLU_503615_0_0_1"/>
<evidence type="ECO:0000256" key="1">
    <source>
        <dbReference type="ARBA" id="ARBA00004123"/>
    </source>
</evidence>
<dbReference type="Proteomes" id="UP000002748">
    <property type="component" value="Unassembled WGS sequence"/>
</dbReference>
<evidence type="ECO:0000256" key="4">
    <source>
        <dbReference type="ARBA" id="ARBA00023242"/>
    </source>
</evidence>
<dbReference type="GO" id="GO:0042797">
    <property type="term" value="P:tRNA transcription by RNA polymerase III"/>
    <property type="evidence" value="ECO:0007669"/>
    <property type="project" value="TreeGrafter"/>
</dbReference>
<feature type="compositionally biased region" description="Low complexity" evidence="5">
    <location>
        <begin position="16"/>
        <end position="35"/>
    </location>
</feature>
<dbReference type="PANTHER" id="PTHR13408">
    <property type="entry name" value="DNA-DIRECTED RNA POLYMERASE III"/>
    <property type="match status" value="1"/>
</dbReference>
<keyword evidence="2" id="KW-0240">DNA-directed RNA polymerase</keyword>
<feature type="region of interest" description="Disordered" evidence="5">
    <location>
        <begin position="1"/>
        <end position="179"/>
    </location>
</feature>
<dbReference type="GO" id="GO:0003677">
    <property type="term" value="F:DNA binding"/>
    <property type="evidence" value="ECO:0007669"/>
    <property type="project" value="InterPro"/>
</dbReference>
<dbReference type="AlphaFoldDB" id="J8TJC2"/>
<reference evidence="6 7" key="1">
    <citation type="journal article" date="2012" name="Eukaryot. Cell">
        <title>Draft genome sequence of CBS 2479, the standard type strain of Trichosporon asahii.</title>
        <authorList>
            <person name="Yang R.Y."/>
            <person name="Li H.T."/>
            <person name="Zhu H."/>
            <person name="Zhou G.P."/>
            <person name="Wang M."/>
            <person name="Wang L."/>
        </authorList>
    </citation>
    <scope>NUCLEOTIDE SEQUENCE [LARGE SCALE GENOMIC DNA]</scope>
    <source>
        <strain evidence="7">ATCC 90039 / CBS 2479 / JCM 2466 / KCTC 7840 / NCYC 2677 / UAMH 7654</strain>
    </source>
</reference>
<keyword evidence="4" id="KW-0539">Nucleus</keyword>
<dbReference type="RefSeq" id="XP_014184184.1">
    <property type="nucleotide sequence ID" value="XM_014328709.1"/>
</dbReference>
<feature type="region of interest" description="Disordered" evidence="5">
    <location>
        <begin position="396"/>
        <end position="441"/>
    </location>
</feature>
<accession>J8TJC2</accession>
<feature type="compositionally biased region" description="Basic and acidic residues" evidence="5">
    <location>
        <begin position="412"/>
        <end position="421"/>
    </location>
</feature>
<comment type="caution">
    <text evidence="6">The sequence shown here is derived from an EMBL/GenBank/DDBJ whole genome shotgun (WGS) entry which is preliminary data.</text>
</comment>
<evidence type="ECO:0000256" key="5">
    <source>
        <dbReference type="SAM" id="MobiDB-lite"/>
    </source>
</evidence>
<comment type="subcellular location">
    <subcellularLocation>
        <location evidence="1">Nucleus</location>
    </subcellularLocation>
</comment>
<evidence type="ECO:0000256" key="2">
    <source>
        <dbReference type="ARBA" id="ARBA00022478"/>
    </source>
</evidence>
<proteinExistence type="predicted"/>
<feature type="region of interest" description="Disordered" evidence="5">
    <location>
        <begin position="266"/>
        <end position="285"/>
    </location>
</feature>
<name>J8TJC2_TRIAS</name>
<dbReference type="InterPro" id="IPR007811">
    <property type="entry name" value="RPC4"/>
</dbReference>
<feature type="compositionally biased region" description="Basic and acidic residues" evidence="5">
    <location>
        <begin position="51"/>
        <end position="66"/>
    </location>
</feature>
<evidence type="ECO:0000313" key="6">
    <source>
        <dbReference type="EMBL" id="EJT53271.1"/>
    </source>
</evidence>
<dbReference type="PANTHER" id="PTHR13408:SF0">
    <property type="entry name" value="DNA-DIRECTED RNA POLYMERASE III SUBUNIT RPC4"/>
    <property type="match status" value="1"/>
</dbReference>
<dbReference type="GO" id="GO:0005666">
    <property type="term" value="C:RNA polymerase III complex"/>
    <property type="evidence" value="ECO:0007669"/>
    <property type="project" value="InterPro"/>
</dbReference>
<dbReference type="Pfam" id="PF05132">
    <property type="entry name" value="RNA_pol_Rpc4"/>
    <property type="match status" value="1"/>
</dbReference>
<evidence type="ECO:0000256" key="3">
    <source>
        <dbReference type="ARBA" id="ARBA00023163"/>
    </source>
</evidence>
<dbReference type="GeneID" id="25988746"/>
<keyword evidence="3" id="KW-0804">Transcription</keyword>
<gene>
    <name evidence="6" type="ORF">A1Q1_05234</name>
</gene>
<evidence type="ECO:0000313" key="7">
    <source>
        <dbReference type="Proteomes" id="UP000002748"/>
    </source>
</evidence>